<proteinExistence type="predicted"/>
<dbReference type="Proteomes" id="UP000308197">
    <property type="component" value="Unassembled WGS sequence"/>
</dbReference>
<evidence type="ECO:0000313" key="2">
    <source>
        <dbReference type="EMBL" id="TFK81426.1"/>
    </source>
</evidence>
<evidence type="ECO:0000313" key="3">
    <source>
        <dbReference type="Proteomes" id="UP000308197"/>
    </source>
</evidence>
<sequence>MKVIICKQSLRIGESSPATPLSQPSSSLCQYEFAAASNRRPCTSLPRRQALPTSAYAHRPSPLRL</sequence>
<organism evidence="2 3">
    <name type="scientific">Polyporus arcularius HHB13444</name>
    <dbReference type="NCBI Taxonomy" id="1314778"/>
    <lineage>
        <taxon>Eukaryota</taxon>
        <taxon>Fungi</taxon>
        <taxon>Dikarya</taxon>
        <taxon>Basidiomycota</taxon>
        <taxon>Agaricomycotina</taxon>
        <taxon>Agaricomycetes</taxon>
        <taxon>Polyporales</taxon>
        <taxon>Polyporaceae</taxon>
        <taxon>Polyporus</taxon>
    </lineage>
</organism>
<dbReference type="AlphaFoldDB" id="A0A5C3NVD1"/>
<gene>
    <name evidence="2" type="ORF">K466DRAFT_591266</name>
</gene>
<dbReference type="InParanoid" id="A0A5C3NVD1"/>
<protein>
    <submittedName>
        <fullName evidence="2">Uncharacterized protein</fullName>
    </submittedName>
</protein>
<name>A0A5C3NVD1_9APHY</name>
<feature type="region of interest" description="Disordered" evidence="1">
    <location>
        <begin position="44"/>
        <end position="65"/>
    </location>
</feature>
<dbReference type="EMBL" id="ML211605">
    <property type="protein sequence ID" value="TFK81426.1"/>
    <property type="molecule type" value="Genomic_DNA"/>
</dbReference>
<keyword evidence="3" id="KW-1185">Reference proteome</keyword>
<reference evidence="2 3" key="1">
    <citation type="journal article" date="2019" name="Nat. Ecol. Evol.">
        <title>Megaphylogeny resolves global patterns of mushroom evolution.</title>
        <authorList>
            <person name="Varga T."/>
            <person name="Krizsan K."/>
            <person name="Foldi C."/>
            <person name="Dima B."/>
            <person name="Sanchez-Garcia M."/>
            <person name="Sanchez-Ramirez S."/>
            <person name="Szollosi G.J."/>
            <person name="Szarkandi J.G."/>
            <person name="Papp V."/>
            <person name="Albert L."/>
            <person name="Andreopoulos W."/>
            <person name="Angelini C."/>
            <person name="Antonin V."/>
            <person name="Barry K.W."/>
            <person name="Bougher N.L."/>
            <person name="Buchanan P."/>
            <person name="Buyck B."/>
            <person name="Bense V."/>
            <person name="Catcheside P."/>
            <person name="Chovatia M."/>
            <person name="Cooper J."/>
            <person name="Damon W."/>
            <person name="Desjardin D."/>
            <person name="Finy P."/>
            <person name="Geml J."/>
            <person name="Haridas S."/>
            <person name="Hughes K."/>
            <person name="Justo A."/>
            <person name="Karasinski D."/>
            <person name="Kautmanova I."/>
            <person name="Kiss B."/>
            <person name="Kocsube S."/>
            <person name="Kotiranta H."/>
            <person name="LaButti K.M."/>
            <person name="Lechner B.E."/>
            <person name="Liimatainen K."/>
            <person name="Lipzen A."/>
            <person name="Lukacs Z."/>
            <person name="Mihaltcheva S."/>
            <person name="Morgado L.N."/>
            <person name="Niskanen T."/>
            <person name="Noordeloos M.E."/>
            <person name="Ohm R.A."/>
            <person name="Ortiz-Santana B."/>
            <person name="Ovrebo C."/>
            <person name="Racz N."/>
            <person name="Riley R."/>
            <person name="Savchenko A."/>
            <person name="Shiryaev A."/>
            <person name="Soop K."/>
            <person name="Spirin V."/>
            <person name="Szebenyi C."/>
            <person name="Tomsovsky M."/>
            <person name="Tulloss R.E."/>
            <person name="Uehling J."/>
            <person name="Grigoriev I.V."/>
            <person name="Vagvolgyi C."/>
            <person name="Papp T."/>
            <person name="Martin F.M."/>
            <person name="Miettinen O."/>
            <person name="Hibbett D.S."/>
            <person name="Nagy L.G."/>
        </authorList>
    </citation>
    <scope>NUCLEOTIDE SEQUENCE [LARGE SCALE GENOMIC DNA]</scope>
    <source>
        <strain evidence="2 3">HHB13444</strain>
    </source>
</reference>
<evidence type="ECO:0000256" key="1">
    <source>
        <dbReference type="SAM" id="MobiDB-lite"/>
    </source>
</evidence>
<accession>A0A5C3NVD1</accession>